<evidence type="ECO:0000313" key="6">
    <source>
        <dbReference type="EMBL" id="PNU05051.1"/>
    </source>
</evidence>
<dbReference type="InterPro" id="IPR001129">
    <property type="entry name" value="Membr-assoc_MAPEG"/>
</dbReference>
<feature type="transmembrane region" description="Helical" evidence="5">
    <location>
        <begin position="78"/>
        <end position="97"/>
    </location>
</feature>
<evidence type="ECO:0000256" key="2">
    <source>
        <dbReference type="ARBA" id="ARBA00022692"/>
    </source>
</evidence>
<dbReference type="GO" id="GO:0016020">
    <property type="term" value="C:membrane"/>
    <property type="evidence" value="ECO:0007669"/>
    <property type="project" value="UniProtKB-SubCell"/>
</dbReference>
<dbReference type="Pfam" id="PF01124">
    <property type="entry name" value="MAPEG"/>
    <property type="match status" value="1"/>
</dbReference>
<comment type="subcellular location">
    <subcellularLocation>
        <location evidence="1">Membrane</location>
    </subcellularLocation>
</comment>
<reference evidence="6 7" key="1">
    <citation type="submission" date="2016-05" db="EMBL/GenBank/DDBJ databases">
        <title>Complete genome sequence of Novosphingobium guangzhouense SA925(T).</title>
        <authorList>
            <person name="Sha S."/>
        </authorList>
    </citation>
    <scope>NUCLEOTIDE SEQUENCE [LARGE SCALE GENOMIC DNA]</scope>
    <source>
        <strain evidence="6 7">SA925</strain>
    </source>
</reference>
<dbReference type="RefSeq" id="WP_103095716.1">
    <property type="nucleotide sequence ID" value="NZ_LYMM01000029.1"/>
</dbReference>
<feature type="transmembrane region" description="Helical" evidence="5">
    <location>
        <begin position="109"/>
        <end position="131"/>
    </location>
</feature>
<dbReference type="Proteomes" id="UP000236327">
    <property type="component" value="Unassembled WGS sequence"/>
</dbReference>
<evidence type="ECO:0000256" key="4">
    <source>
        <dbReference type="ARBA" id="ARBA00023136"/>
    </source>
</evidence>
<dbReference type="PANTHER" id="PTHR35814:SF1">
    <property type="entry name" value="GLUTATHIONE S-TRANSFERASE-RELATED"/>
    <property type="match status" value="1"/>
</dbReference>
<evidence type="ECO:0000256" key="3">
    <source>
        <dbReference type="ARBA" id="ARBA00022989"/>
    </source>
</evidence>
<dbReference type="AlphaFoldDB" id="A0A2K2G1Z1"/>
<evidence type="ECO:0000256" key="5">
    <source>
        <dbReference type="SAM" id="Phobius"/>
    </source>
</evidence>
<dbReference type="InterPro" id="IPR023352">
    <property type="entry name" value="MAPEG-like_dom_sf"/>
</dbReference>
<keyword evidence="7" id="KW-1185">Reference proteome</keyword>
<accession>A0A2K2G1Z1</accession>
<keyword evidence="3 5" id="KW-1133">Transmembrane helix</keyword>
<gene>
    <name evidence="6" type="ORF">A8V01_04255</name>
</gene>
<comment type="caution">
    <text evidence="6">The sequence shown here is derived from an EMBL/GenBank/DDBJ whole genome shotgun (WGS) entry which is preliminary data.</text>
</comment>
<proteinExistence type="predicted"/>
<keyword evidence="4 5" id="KW-0472">Membrane</keyword>
<sequence>MILQTTLSMSAAAGLIALWLAVRTGKARMSAKVWHGDGENPVLLRRMRAQANYGESAPFVLILVAAIEFSGKGGAEHGNWLAIVGGLYMLARIAHGIGMDKPEKSPLRAAGFIISALTLLGLALTAVLIAAGRF</sequence>
<organism evidence="6 7">
    <name type="scientific">Novosphingobium guangzhouense</name>
    <dbReference type="NCBI Taxonomy" id="1850347"/>
    <lineage>
        <taxon>Bacteria</taxon>
        <taxon>Pseudomonadati</taxon>
        <taxon>Pseudomonadota</taxon>
        <taxon>Alphaproteobacteria</taxon>
        <taxon>Sphingomonadales</taxon>
        <taxon>Sphingomonadaceae</taxon>
        <taxon>Novosphingobium</taxon>
    </lineage>
</organism>
<protein>
    <submittedName>
        <fullName evidence="6">GST-like protein</fullName>
    </submittedName>
</protein>
<dbReference type="Gene3D" id="1.20.120.550">
    <property type="entry name" value="Membrane associated eicosanoid/glutathione metabolism-like domain"/>
    <property type="match status" value="1"/>
</dbReference>
<dbReference type="SUPFAM" id="SSF161084">
    <property type="entry name" value="MAPEG domain-like"/>
    <property type="match status" value="1"/>
</dbReference>
<dbReference type="PANTHER" id="PTHR35814">
    <property type="match status" value="1"/>
</dbReference>
<dbReference type="EMBL" id="LYMM01000029">
    <property type="protein sequence ID" value="PNU05051.1"/>
    <property type="molecule type" value="Genomic_DNA"/>
</dbReference>
<evidence type="ECO:0000313" key="7">
    <source>
        <dbReference type="Proteomes" id="UP000236327"/>
    </source>
</evidence>
<name>A0A2K2G1Z1_9SPHN</name>
<dbReference type="OrthoDB" id="7619858at2"/>
<evidence type="ECO:0000256" key="1">
    <source>
        <dbReference type="ARBA" id="ARBA00004370"/>
    </source>
</evidence>
<keyword evidence="2 5" id="KW-0812">Transmembrane</keyword>